<dbReference type="Proteomes" id="UP000075653">
    <property type="component" value="Unassembled WGS sequence"/>
</dbReference>
<dbReference type="Gene3D" id="3.40.50.300">
    <property type="entry name" value="P-loop containing nucleotide triphosphate hydrolases"/>
    <property type="match status" value="1"/>
</dbReference>
<dbReference type="NCBIfam" id="NF040713">
    <property type="entry name" value="ZapE"/>
    <property type="match status" value="1"/>
</dbReference>
<sequence>MSFPVHGPLQWYQSFQTRPDYRADTLQWPVVEKLQALHDALVEFKEYRQTLLARTFGNRRPPRGIYLYGAVGRGKTVLVDAFFSTLPYQRKKRLHFHEFMAQVHERLNQLQGQEDPLRRVAAEWIVETRILCFDEFQVSDIADAMILQRLLETLIEWGAVLVLTSNYAPEDLYPNGLQRERFFPTIALIREYLDVIELKGSQDHRQDEAGTSPHYLYPLDVATHSRFEAHFRQHCSHPETRACLRLMERIVPVRGLCGRTVWFEFGVLCGSARSQRDYLELVADFDTLYLSDVPLLTDKMRDAAQRLIWLVDVCYDRGVTMMVSAALPPAELYPDGVKNGDFRRTVSRLQEMQSADWPKLRREE</sequence>
<proteinExistence type="predicted"/>
<dbReference type="Pfam" id="PF03969">
    <property type="entry name" value="AFG1_ATPase"/>
    <property type="match status" value="1"/>
</dbReference>
<dbReference type="GO" id="GO:0005524">
    <property type="term" value="F:ATP binding"/>
    <property type="evidence" value="ECO:0007669"/>
    <property type="project" value="UniProtKB-KW"/>
</dbReference>
<dbReference type="PATRIC" id="fig|1789004.3.peg.481"/>
<dbReference type="InterPro" id="IPR027417">
    <property type="entry name" value="P-loop_NTPase"/>
</dbReference>
<gene>
    <name evidence="3" type="ORF">FEMY_04820</name>
</gene>
<dbReference type="PANTHER" id="PTHR12169:SF6">
    <property type="entry name" value="AFG1-LIKE ATPASE"/>
    <property type="match status" value="1"/>
</dbReference>
<dbReference type="AlphaFoldDB" id="A0A149W0J3"/>
<evidence type="ECO:0000313" key="3">
    <source>
        <dbReference type="EMBL" id="KXW58960.1"/>
    </source>
</evidence>
<reference evidence="3 4" key="1">
    <citation type="submission" date="2016-01" db="EMBL/GenBank/DDBJ databases">
        <title>Genome sequence of the acidophilic iron oxidising Ferrovum strain Z-31.</title>
        <authorList>
            <person name="Poehlein A."/>
            <person name="Ullrich S.R."/>
            <person name="Schloemann M."/>
            <person name="Muehling M."/>
            <person name="Daniel R."/>
        </authorList>
    </citation>
    <scope>NUCLEOTIDE SEQUENCE [LARGE SCALE GENOMIC DNA]</scope>
    <source>
        <strain evidence="3 4">Z-31</strain>
    </source>
</reference>
<evidence type="ECO:0000256" key="1">
    <source>
        <dbReference type="ARBA" id="ARBA00022741"/>
    </source>
</evidence>
<evidence type="ECO:0000313" key="4">
    <source>
        <dbReference type="Proteomes" id="UP000075653"/>
    </source>
</evidence>
<dbReference type="SUPFAM" id="SSF52540">
    <property type="entry name" value="P-loop containing nucleoside triphosphate hydrolases"/>
    <property type="match status" value="1"/>
</dbReference>
<dbReference type="EMBL" id="LRRD01000007">
    <property type="protein sequence ID" value="KXW58960.1"/>
    <property type="molecule type" value="Genomic_DNA"/>
</dbReference>
<keyword evidence="1" id="KW-0547">Nucleotide-binding</keyword>
<dbReference type="PANTHER" id="PTHR12169">
    <property type="entry name" value="ATPASE N2B"/>
    <property type="match status" value="1"/>
</dbReference>
<dbReference type="GO" id="GO:0016887">
    <property type="term" value="F:ATP hydrolysis activity"/>
    <property type="evidence" value="ECO:0007669"/>
    <property type="project" value="InterPro"/>
</dbReference>
<dbReference type="InterPro" id="IPR005654">
    <property type="entry name" value="ATPase_AFG1-like"/>
</dbReference>
<dbReference type="STRING" id="1789004.FEMY_04820"/>
<evidence type="ECO:0000256" key="2">
    <source>
        <dbReference type="ARBA" id="ARBA00022840"/>
    </source>
</evidence>
<name>A0A149W0J3_9PROT</name>
<keyword evidence="4" id="KW-1185">Reference proteome</keyword>
<protein>
    <submittedName>
        <fullName evidence="3">AFG1-like ATPase</fullName>
    </submittedName>
</protein>
<organism evidence="3 4">
    <name type="scientific">Ferrovum myxofaciens</name>
    <dbReference type="NCBI Taxonomy" id="416213"/>
    <lineage>
        <taxon>Bacteria</taxon>
        <taxon>Pseudomonadati</taxon>
        <taxon>Pseudomonadota</taxon>
        <taxon>Betaproteobacteria</taxon>
        <taxon>Ferrovales</taxon>
        <taxon>Ferrovaceae</taxon>
        <taxon>Ferrovum</taxon>
    </lineage>
</organism>
<comment type="caution">
    <text evidence="3">The sequence shown here is derived from an EMBL/GenBank/DDBJ whole genome shotgun (WGS) entry which is preliminary data.</text>
</comment>
<accession>A0A149W0J3</accession>
<keyword evidence="2" id="KW-0067">ATP-binding</keyword>
<dbReference type="GO" id="GO:0005737">
    <property type="term" value="C:cytoplasm"/>
    <property type="evidence" value="ECO:0007669"/>
    <property type="project" value="TreeGrafter"/>
</dbReference>